<dbReference type="InterPro" id="IPR003439">
    <property type="entry name" value="ABC_transporter-like_ATP-bd"/>
</dbReference>
<dbReference type="Proteomes" id="UP000292052">
    <property type="component" value="Unassembled WGS sequence"/>
</dbReference>
<evidence type="ECO:0000259" key="9">
    <source>
        <dbReference type="PROSITE" id="PS50893"/>
    </source>
</evidence>
<feature type="domain" description="ABC transmembrane type-1" evidence="10">
    <location>
        <begin position="690"/>
        <end position="924"/>
    </location>
</feature>
<dbReference type="InterPro" id="IPR036640">
    <property type="entry name" value="ABC1_TM_sf"/>
</dbReference>
<feature type="transmembrane region" description="Helical" evidence="8">
    <location>
        <begin position="674"/>
        <end position="702"/>
    </location>
</feature>
<organism evidence="11 12">
    <name type="scientific">Asbolus verrucosus</name>
    <name type="common">Desert ironclad beetle</name>
    <dbReference type="NCBI Taxonomy" id="1661398"/>
    <lineage>
        <taxon>Eukaryota</taxon>
        <taxon>Metazoa</taxon>
        <taxon>Ecdysozoa</taxon>
        <taxon>Arthropoda</taxon>
        <taxon>Hexapoda</taxon>
        <taxon>Insecta</taxon>
        <taxon>Pterygota</taxon>
        <taxon>Neoptera</taxon>
        <taxon>Endopterygota</taxon>
        <taxon>Coleoptera</taxon>
        <taxon>Polyphaga</taxon>
        <taxon>Cucujiformia</taxon>
        <taxon>Tenebrionidae</taxon>
        <taxon>Pimeliinae</taxon>
        <taxon>Asbolus</taxon>
    </lineage>
</organism>
<dbReference type="Pfam" id="PF00005">
    <property type="entry name" value="ABC_tran"/>
    <property type="match status" value="2"/>
</dbReference>
<feature type="domain" description="ABC transmembrane type-1" evidence="10">
    <location>
        <begin position="90"/>
        <end position="360"/>
    </location>
</feature>
<dbReference type="PANTHER" id="PTHR24223">
    <property type="entry name" value="ATP-BINDING CASSETTE SUB-FAMILY C"/>
    <property type="match status" value="1"/>
</dbReference>
<dbReference type="PROSITE" id="PS00211">
    <property type="entry name" value="ABC_TRANSPORTER_1"/>
    <property type="match status" value="2"/>
</dbReference>
<proteinExistence type="predicted"/>
<sequence length="1217" mass="137322">MKVHPQQKYSLLGTFVEILKRFSWTIPIFKKGLKKELSEEDLYQTLREHESNRLAKKLEKAWDDQLKQNLKPSLWKAIWKIFKWDISLSMALYFFIEFILKISRPLALGKLMGYYSPDQTDTSKGDTIIYAFLIIVASFGDAVLGHAYIMHFQQMSIKVRVACSSLIYRKALRLSKSALSQTTVGHIINLLSNDMQELVNFWGLFHAVWASPPEAVIILCLLYLISGPTALVGIIFLVVLIPLQLFMSKKSSVYRLKIALKADERIRYMNEIISGIQVIKVNVTAKFGNSPNGRFYRKEVKLIKIANYLDALTNSFAFFIDRTAIFLCILTYVLTGNRPNAQYVFVVCSFYDMLMDSVSMYLPDAVSGILQANVAVKRFENFLNLDEIQNNTKTTNRNGINIENATAKWSQDSIQNTLSDINFEAKPNEIVAIIGPIGSGKSSLLQLCLSEIPLVKGSVIIGGRISYANQEPWLFAGTIKQNILFGQPMVREKYREVIKICALEEDVAQFPYGDNTIVGERGILLSGGQKARINLARAIYKEADIYLLDDPLSAVDASVGKQIFNNCISGYLKNKCTVLVTHQIQYLTSVDKIYLVTDGAIVVSGTYADLQASGENFTKLLNDTQTNEQTEELSTVQTPAEIKDHEEQEEVKETRSSGKVSKKVYTTYIRAGGTYLGCVIIMTLFIFTELFATGALIVLSIVRSMSFVKTCMHASVGLHNKMFSSIVNATMRFFHTNSSGRILNRFAKDVGSLDETLPRMLMDTIQMGLAVVGTTLAICLVSPWTIIPTFAIFVIMYVIRIVYMATSRSVKRMEATNRSPIFAHLTESMKGLTTIRAFGARQILEREFDNYQNVHSSVFYMFLGCKRAFATWLDSICVLYVLIVTTISLMGEKYGGNVGFVITQAMSLTGMFQWGVRQWSELENQMTSVERVVEYIEVDRESDEKTKDPSVLWPDQGKIEFNSVLMRYSSNDPYVLKNLNFLIKPKEKIGIVGRTGAGKSSLISVLFRLVTFEGRVYIDGVNTKEISLANLRSKISIIPQEPILFSGPVRKNLDPFDQYRDEQIWNVLEEVKLKEFVKYLPLGLHSNLAEGGANFSVGQKQLICLARALLRSNKILILDEATANVDPHTDELLQKTIRKNFKNCTVLTIAHRLHTIMDSDKVLVMDDGFVVEFDHPYTLLQQKGSFYDLVMETGKNMGENLIQIAQENYVNTVKPKT</sequence>
<dbReference type="OrthoDB" id="6500128at2759"/>
<dbReference type="SUPFAM" id="SSF90123">
    <property type="entry name" value="ABC transporter transmembrane region"/>
    <property type="match status" value="2"/>
</dbReference>
<dbReference type="InterPro" id="IPR017871">
    <property type="entry name" value="ABC_transporter-like_CS"/>
</dbReference>
<dbReference type="CDD" id="cd03244">
    <property type="entry name" value="ABCC_MRP_domain2"/>
    <property type="match status" value="1"/>
</dbReference>
<keyword evidence="3 8" id="KW-0812">Transmembrane</keyword>
<evidence type="ECO:0000256" key="4">
    <source>
        <dbReference type="ARBA" id="ARBA00022741"/>
    </source>
</evidence>
<dbReference type="Gene3D" id="3.40.50.300">
    <property type="entry name" value="P-loop containing nucleotide triphosphate hydrolases"/>
    <property type="match status" value="2"/>
</dbReference>
<evidence type="ECO:0000256" key="6">
    <source>
        <dbReference type="ARBA" id="ARBA00022989"/>
    </source>
</evidence>
<keyword evidence="5" id="KW-0067">ATP-binding</keyword>
<dbReference type="SUPFAM" id="SSF52540">
    <property type="entry name" value="P-loop containing nucleoside triphosphate hydrolases"/>
    <property type="match status" value="2"/>
</dbReference>
<dbReference type="InterPro" id="IPR011527">
    <property type="entry name" value="ABC1_TM_dom"/>
</dbReference>
<feature type="transmembrane region" description="Helical" evidence="8">
    <location>
        <begin position="784"/>
        <end position="803"/>
    </location>
</feature>
<feature type="transmembrane region" description="Helical" evidence="8">
    <location>
        <begin position="86"/>
        <end position="107"/>
    </location>
</feature>
<keyword evidence="12" id="KW-1185">Reference proteome</keyword>
<protein>
    <submittedName>
        <fullName evidence="11">Multidrug resistance-associated protein</fullName>
    </submittedName>
</protein>
<dbReference type="InterPro" id="IPR044726">
    <property type="entry name" value="ABCC_6TM_D2"/>
</dbReference>
<dbReference type="FunFam" id="1.20.1560.10:FF:000014">
    <property type="entry name" value="Multidrug resistance-associated protein member 4"/>
    <property type="match status" value="1"/>
</dbReference>
<dbReference type="InterPro" id="IPR003593">
    <property type="entry name" value="AAA+_ATPase"/>
</dbReference>
<evidence type="ECO:0000259" key="10">
    <source>
        <dbReference type="PROSITE" id="PS50929"/>
    </source>
</evidence>
<dbReference type="FunFam" id="3.40.50.300:FF:000163">
    <property type="entry name" value="Multidrug resistance-associated protein member 4"/>
    <property type="match status" value="1"/>
</dbReference>
<keyword evidence="2" id="KW-0813">Transport</keyword>
<dbReference type="CDD" id="cd18580">
    <property type="entry name" value="ABC_6TM_ABCC_D2"/>
    <property type="match status" value="1"/>
</dbReference>
<dbReference type="InterPro" id="IPR050173">
    <property type="entry name" value="ABC_transporter_C-like"/>
</dbReference>
<evidence type="ECO:0000256" key="3">
    <source>
        <dbReference type="ARBA" id="ARBA00022692"/>
    </source>
</evidence>
<dbReference type="PROSITE" id="PS50893">
    <property type="entry name" value="ABC_TRANSPORTER_2"/>
    <property type="match status" value="2"/>
</dbReference>
<feature type="domain" description="ABC transporter" evidence="9">
    <location>
        <begin position="400"/>
        <end position="623"/>
    </location>
</feature>
<feature type="domain" description="ABC transporter" evidence="9">
    <location>
        <begin position="959"/>
        <end position="1192"/>
    </location>
</feature>
<dbReference type="CDD" id="cd03250">
    <property type="entry name" value="ABCC_MRP_domain1"/>
    <property type="match status" value="1"/>
</dbReference>
<dbReference type="EMBL" id="QDEB01092022">
    <property type="protein sequence ID" value="RZC33096.1"/>
    <property type="molecule type" value="Genomic_DNA"/>
</dbReference>
<dbReference type="GO" id="GO:0140359">
    <property type="term" value="F:ABC-type transporter activity"/>
    <property type="evidence" value="ECO:0007669"/>
    <property type="project" value="InterPro"/>
</dbReference>
<dbReference type="PANTHER" id="PTHR24223:SF448">
    <property type="entry name" value="FI20146P1-RELATED"/>
    <property type="match status" value="1"/>
</dbReference>
<comment type="caution">
    <text evidence="11">The sequence shown here is derived from an EMBL/GenBank/DDBJ whole genome shotgun (WGS) entry which is preliminary data.</text>
</comment>
<dbReference type="GO" id="GO:0005524">
    <property type="term" value="F:ATP binding"/>
    <property type="evidence" value="ECO:0007669"/>
    <property type="project" value="UniProtKB-KW"/>
</dbReference>
<feature type="transmembrane region" description="Helical" evidence="8">
    <location>
        <begin position="869"/>
        <end position="891"/>
    </location>
</feature>
<evidence type="ECO:0000313" key="12">
    <source>
        <dbReference type="Proteomes" id="UP000292052"/>
    </source>
</evidence>
<dbReference type="InterPro" id="IPR044746">
    <property type="entry name" value="ABCC_6TM_D1"/>
</dbReference>
<evidence type="ECO:0000256" key="7">
    <source>
        <dbReference type="ARBA" id="ARBA00023136"/>
    </source>
</evidence>
<keyword evidence="6 8" id="KW-1133">Transmembrane helix</keyword>
<dbReference type="Pfam" id="PF00664">
    <property type="entry name" value="ABC_membrane"/>
    <property type="match status" value="2"/>
</dbReference>
<dbReference type="InterPro" id="IPR027417">
    <property type="entry name" value="P-loop_NTPase"/>
</dbReference>
<comment type="subcellular location">
    <subcellularLocation>
        <location evidence="1">Membrane</location>
        <topology evidence="1">Multi-pass membrane protein</topology>
    </subcellularLocation>
</comment>
<evidence type="ECO:0000256" key="8">
    <source>
        <dbReference type="SAM" id="Phobius"/>
    </source>
</evidence>
<dbReference type="GO" id="GO:0016020">
    <property type="term" value="C:membrane"/>
    <property type="evidence" value="ECO:0007669"/>
    <property type="project" value="UniProtKB-SubCell"/>
</dbReference>
<dbReference type="AlphaFoldDB" id="A0A482VKF2"/>
<reference evidence="11 12" key="1">
    <citation type="submission" date="2017-03" db="EMBL/GenBank/DDBJ databases">
        <title>Genome of the blue death feigning beetle - Asbolus verrucosus.</title>
        <authorList>
            <person name="Rider S.D."/>
        </authorList>
    </citation>
    <scope>NUCLEOTIDE SEQUENCE [LARGE SCALE GENOMIC DNA]</scope>
    <source>
        <strain evidence="11">Butters</strain>
        <tissue evidence="11">Head and leg muscle</tissue>
    </source>
</reference>
<evidence type="ECO:0000256" key="2">
    <source>
        <dbReference type="ARBA" id="ARBA00022448"/>
    </source>
</evidence>
<dbReference type="PROSITE" id="PS50929">
    <property type="entry name" value="ABC_TM1F"/>
    <property type="match status" value="2"/>
</dbReference>
<dbReference type="FunFam" id="1.20.1560.10:FF:000026">
    <property type="entry name" value="Multidrug resistance-associated protein lethal(2)03659"/>
    <property type="match status" value="1"/>
</dbReference>
<evidence type="ECO:0000256" key="5">
    <source>
        <dbReference type="ARBA" id="ARBA00022840"/>
    </source>
</evidence>
<dbReference type="CDD" id="cd18579">
    <property type="entry name" value="ABC_6TM_ABCC_D1"/>
    <property type="match status" value="1"/>
</dbReference>
<name>A0A482VKF2_ASBVE</name>
<gene>
    <name evidence="11" type="ORF">BDFB_005639</name>
</gene>
<feature type="transmembrane region" description="Helical" evidence="8">
    <location>
        <begin position="230"/>
        <end position="247"/>
    </location>
</feature>
<dbReference type="GO" id="GO:0016887">
    <property type="term" value="F:ATP hydrolysis activity"/>
    <property type="evidence" value="ECO:0007669"/>
    <property type="project" value="InterPro"/>
</dbReference>
<keyword evidence="4" id="KW-0547">Nucleotide-binding</keyword>
<dbReference type="FunFam" id="3.40.50.300:FF:000482">
    <property type="entry name" value="Multidrug resistance-associated protein member 4"/>
    <property type="match status" value="1"/>
</dbReference>
<dbReference type="STRING" id="1661398.A0A482VKF2"/>
<evidence type="ECO:0000313" key="11">
    <source>
        <dbReference type="EMBL" id="RZC33096.1"/>
    </source>
</evidence>
<dbReference type="SMART" id="SM00382">
    <property type="entry name" value="AAA"/>
    <property type="match status" value="2"/>
</dbReference>
<accession>A0A482VKF2</accession>
<dbReference type="Gene3D" id="1.20.1560.10">
    <property type="entry name" value="ABC transporter type 1, transmembrane domain"/>
    <property type="match status" value="2"/>
</dbReference>
<feature type="transmembrane region" description="Helical" evidence="8">
    <location>
        <begin position="127"/>
        <end position="150"/>
    </location>
</feature>
<keyword evidence="7 8" id="KW-0472">Membrane</keyword>
<evidence type="ECO:0000256" key="1">
    <source>
        <dbReference type="ARBA" id="ARBA00004141"/>
    </source>
</evidence>